<protein>
    <submittedName>
        <fullName evidence="3">DUF2235 domain-containing protein</fullName>
    </submittedName>
</protein>
<dbReference type="EMBL" id="CP154834">
    <property type="protein sequence ID" value="XAO75893.1"/>
    <property type="molecule type" value="Genomic_DNA"/>
</dbReference>
<feature type="domain" description="T6SS Phospholipase effector Tle1-like catalytic" evidence="2">
    <location>
        <begin position="3"/>
        <end position="286"/>
    </location>
</feature>
<dbReference type="PANTHER" id="PTHR33840:SF1">
    <property type="entry name" value="TLE1 PHOSPHOLIPASE DOMAIN-CONTAINING PROTEIN"/>
    <property type="match status" value="1"/>
</dbReference>
<evidence type="ECO:0000313" key="3">
    <source>
        <dbReference type="EMBL" id="XAO75893.1"/>
    </source>
</evidence>
<evidence type="ECO:0000256" key="1">
    <source>
        <dbReference type="SAM" id="MobiDB-lite"/>
    </source>
</evidence>
<dbReference type="RefSeq" id="WP_345767431.1">
    <property type="nucleotide sequence ID" value="NZ_CP154834.1"/>
</dbReference>
<dbReference type="InterPro" id="IPR018712">
    <property type="entry name" value="Tle1-like_cat"/>
</dbReference>
<dbReference type="Pfam" id="PF09994">
    <property type="entry name" value="T6SS_Tle1-like_cat"/>
    <property type="match status" value="1"/>
</dbReference>
<evidence type="ECO:0000259" key="2">
    <source>
        <dbReference type="Pfam" id="PF09994"/>
    </source>
</evidence>
<dbReference type="Proteomes" id="UP001463665">
    <property type="component" value="Chromosome"/>
</dbReference>
<feature type="region of interest" description="Disordered" evidence="1">
    <location>
        <begin position="1"/>
        <end position="29"/>
    </location>
</feature>
<dbReference type="PANTHER" id="PTHR33840">
    <property type="match status" value="1"/>
</dbReference>
<name>A0AAU6WTG2_9FLAO</name>
<organism evidence="3 4">
    <name type="scientific">Chryseobacterium endophyticum</name>
    <dbReference type="NCBI Taxonomy" id="1854762"/>
    <lineage>
        <taxon>Bacteria</taxon>
        <taxon>Pseudomonadati</taxon>
        <taxon>Bacteroidota</taxon>
        <taxon>Flavobacteriia</taxon>
        <taxon>Flavobacteriales</taxon>
        <taxon>Weeksellaceae</taxon>
        <taxon>Chryseobacterium group</taxon>
        <taxon>Chryseobacterium</taxon>
    </lineage>
</organism>
<evidence type="ECO:0000313" key="4">
    <source>
        <dbReference type="Proteomes" id="UP001463665"/>
    </source>
</evidence>
<reference evidence="3 4" key="1">
    <citation type="submission" date="2024-04" db="EMBL/GenBank/DDBJ databases">
        <title>Genome sequencing and assembly of rice foliar adapted Chryseobacterium endophyticum OsEnb-ALM-A6.</title>
        <authorList>
            <person name="Kumar S."/>
            <person name="Javed M."/>
            <person name="Chouhan V."/>
            <person name="Charishma K."/>
            <person name="Patel A."/>
            <person name="Kumar M."/>
            <person name="Sahu K.P."/>
            <person name="Kumar A."/>
        </authorList>
    </citation>
    <scope>NUCLEOTIDE SEQUENCE [LARGE SCALE GENOMIC DNA]</scope>
    <source>
        <strain evidence="3 4">OsEnb-ALM-A6</strain>
    </source>
</reference>
<dbReference type="AlphaFoldDB" id="A0AAU6WTG2"/>
<gene>
    <name evidence="3" type="ORF">AAFP95_08635</name>
</gene>
<sequence>MTLNLFFDGTQNNKTNTQAGAQHENSNHVDDSYTNDYSNVARGYDAVDPNAENQIRVYIEGIGTEDLESESIPFTTKPNNIGIPFGTGDRGVPAKVSKGCKNSSEALAKYAGKDIHLKVNVYGFSRGATAARHFVHIATKAATVLRIDNKKGMALAPFDNLNNRVKVDLDNPLVTQYGYFGACLVANKVIPKNISFNFVGLYDTVAAYGMDHRGKKVGNVSIIDDDTAQLGLDSVNKAYFILQLAADDEHRDNFDLTNIKRSGVKGLEFTLPGVHSDIGGCYVDLVEENVDLYKEEINDTECKRFREILIEEGWYIDDPKQIWIERLTPHVHGVDSRFILKGKRKPRNIYDKVSLNTMFHYSEHFKVIYKKIQ</sequence>
<keyword evidence="4" id="KW-1185">Reference proteome</keyword>
<accession>A0AAU6WTG2</accession>
<proteinExistence type="predicted"/>
<feature type="compositionally biased region" description="Polar residues" evidence="1">
    <location>
        <begin position="1"/>
        <end position="24"/>
    </location>
</feature>